<organism evidence="1 2">
    <name type="scientific">Heterorhabditis bacteriophora</name>
    <name type="common">Entomopathogenic nematode worm</name>
    <dbReference type="NCBI Taxonomy" id="37862"/>
    <lineage>
        <taxon>Eukaryota</taxon>
        <taxon>Metazoa</taxon>
        <taxon>Ecdysozoa</taxon>
        <taxon>Nematoda</taxon>
        <taxon>Chromadorea</taxon>
        <taxon>Rhabditida</taxon>
        <taxon>Rhabditina</taxon>
        <taxon>Rhabditomorpha</taxon>
        <taxon>Strongyloidea</taxon>
        <taxon>Heterorhabditidae</taxon>
        <taxon>Heterorhabditis</taxon>
    </lineage>
</organism>
<proteinExistence type="predicted"/>
<dbReference type="AlphaFoldDB" id="A0A1I7WJP9"/>
<dbReference type="Proteomes" id="UP000095283">
    <property type="component" value="Unplaced"/>
</dbReference>
<sequence length="91" mass="10555">MHYILIGRKVRDSGPCMTLVRPASVHIQGEQKRILIRLFDFWIWVRSRVCSYLPRVVPALHCCWEWPFPIWGTVMCAMWGVIADGVTGLVK</sequence>
<dbReference type="WBParaSite" id="Hba_05252">
    <property type="protein sequence ID" value="Hba_05252"/>
    <property type="gene ID" value="Hba_05252"/>
</dbReference>
<keyword evidence="1" id="KW-1185">Reference proteome</keyword>
<protein>
    <submittedName>
        <fullName evidence="2">Uncharacterized protein</fullName>
    </submittedName>
</protein>
<evidence type="ECO:0000313" key="2">
    <source>
        <dbReference type="WBParaSite" id="Hba_05252"/>
    </source>
</evidence>
<name>A0A1I7WJP9_HETBA</name>
<evidence type="ECO:0000313" key="1">
    <source>
        <dbReference type="Proteomes" id="UP000095283"/>
    </source>
</evidence>
<accession>A0A1I7WJP9</accession>
<reference evidence="2" key="1">
    <citation type="submission" date="2016-11" db="UniProtKB">
        <authorList>
            <consortium name="WormBaseParasite"/>
        </authorList>
    </citation>
    <scope>IDENTIFICATION</scope>
</reference>